<organism evidence="2 3">
    <name type="scientific">Longimicrobium terrae</name>
    <dbReference type="NCBI Taxonomy" id="1639882"/>
    <lineage>
        <taxon>Bacteria</taxon>
        <taxon>Pseudomonadati</taxon>
        <taxon>Gemmatimonadota</taxon>
        <taxon>Longimicrobiia</taxon>
        <taxon>Longimicrobiales</taxon>
        <taxon>Longimicrobiaceae</taxon>
        <taxon>Longimicrobium</taxon>
    </lineage>
</organism>
<gene>
    <name evidence="2" type="ORF">HNQ61_002238</name>
</gene>
<comment type="caution">
    <text evidence="2">The sequence shown here is derived from an EMBL/GenBank/DDBJ whole genome shotgun (WGS) entry which is preliminary data.</text>
</comment>
<keyword evidence="3" id="KW-1185">Reference proteome</keyword>
<proteinExistence type="predicted"/>
<dbReference type="CDD" id="cd00130">
    <property type="entry name" value="PAS"/>
    <property type="match status" value="1"/>
</dbReference>
<dbReference type="Proteomes" id="UP000582837">
    <property type="component" value="Unassembled WGS sequence"/>
</dbReference>
<dbReference type="EMBL" id="JACHIA010000005">
    <property type="protein sequence ID" value="MBB6070617.1"/>
    <property type="molecule type" value="Genomic_DNA"/>
</dbReference>
<dbReference type="InterPro" id="IPR035965">
    <property type="entry name" value="PAS-like_dom_sf"/>
</dbReference>
<dbReference type="AlphaFoldDB" id="A0A841GXZ3"/>
<dbReference type="InterPro" id="IPR013655">
    <property type="entry name" value="PAS_fold_3"/>
</dbReference>
<evidence type="ECO:0000313" key="2">
    <source>
        <dbReference type="EMBL" id="MBB6070617.1"/>
    </source>
</evidence>
<sequence>MTDTLAPAHFLNARLDAAFGDPADPMALLDARAAEFLAGQQSIVWECDAATFVFSHVSQSAKEILGYPASRWTDEPTFWADVVLHDDDREASVTFCVAETQCDRDHDFEYRARAIDGRIVRLRDYVRVIPATGDAPKRLRGIMLVID</sequence>
<reference evidence="2 3" key="1">
    <citation type="submission" date="2020-08" db="EMBL/GenBank/DDBJ databases">
        <title>Genomic Encyclopedia of Type Strains, Phase IV (KMG-IV): sequencing the most valuable type-strain genomes for metagenomic binning, comparative biology and taxonomic classification.</title>
        <authorList>
            <person name="Goeker M."/>
        </authorList>
    </citation>
    <scope>NUCLEOTIDE SEQUENCE [LARGE SCALE GENOMIC DNA]</scope>
    <source>
        <strain evidence="2 3">DSM 29007</strain>
    </source>
</reference>
<evidence type="ECO:0000259" key="1">
    <source>
        <dbReference type="Pfam" id="PF08447"/>
    </source>
</evidence>
<dbReference type="Gene3D" id="3.30.450.20">
    <property type="entry name" value="PAS domain"/>
    <property type="match status" value="1"/>
</dbReference>
<dbReference type="Pfam" id="PF08447">
    <property type="entry name" value="PAS_3"/>
    <property type="match status" value="1"/>
</dbReference>
<evidence type="ECO:0000313" key="3">
    <source>
        <dbReference type="Proteomes" id="UP000582837"/>
    </source>
</evidence>
<dbReference type="SUPFAM" id="SSF55785">
    <property type="entry name" value="PYP-like sensor domain (PAS domain)"/>
    <property type="match status" value="1"/>
</dbReference>
<name>A0A841GXZ3_9BACT</name>
<dbReference type="RefSeq" id="WP_170034446.1">
    <property type="nucleotide sequence ID" value="NZ_JABDTL010000001.1"/>
</dbReference>
<feature type="domain" description="PAS fold-3" evidence="1">
    <location>
        <begin position="56"/>
        <end position="142"/>
    </location>
</feature>
<dbReference type="InterPro" id="IPR000014">
    <property type="entry name" value="PAS"/>
</dbReference>
<accession>A0A841GXZ3</accession>
<protein>
    <submittedName>
        <fullName evidence="2">PAS domain-containing protein</fullName>
    </submittedName>
</protein>